<dbReference type="Proteomes" id="UP000198379">
    <property type="component" value="Unassembled WGS sequence"/>
</dbReference>
<dbReference type="AlphaFoldDB" id="A0A238VNB0"/>
<evidence type="ECO:0000256" key="1">
    <source>
        <dbReference type="SAM" id="SignalP"/>
    </source>
</evidence>
<name>A0A238VNB0_9FLAO</name>
<feature type="signal peptide" evidence="1">
    <location>
        <begin position="1"/>
        <end position="19"/>
    </location>
</feature>
<dbReference type="OrthoDB" id="1447968at2"/>
<keyword evidence="3" id="KW-1185">Reference proteome</keyword>
<evidence type="ECO:0000313" key="2">
    <source>
        <dbReference type="EMBL" id="SNR35850.1"/>
    </source>
</evidence>
<dbReference type="EMBL" id="FZNY01000001">
    <property type="protein sequence ID" value="SNR35850.1"/>
    <property type="molecule type" value="Genomic_DNA"/>
</dbReference>
<sequence length="180" mass="19840">MKIVFNYLFISLLVFSMMSCETDIPEIDTTAPSFSFKITGDGFDRTFTQDDNLENIQLNLRAGTSYDFLLGGIDNGGVRQIQFQHTPDVTPINTPIPAPWVETNNGFSTTIRFNGDPNNAITAQLLSGTFTPMLMNEDVIADTFYIRVEDFGGESGPPFNITEGVLNITIAEQPTAVINL</sequence>
<dbReference type="RefSeq" id="WP_143337020.1">
    <property type="nucleotide sequence ID" value="NZ_BMEP01000002.1"/>
</dbReference>
<gene>
    <name evidence="2" type="ORF">SAMN06265376_101101</name>
</gene>
<accession>A0A238VNB0</accession>
<organism evidence="2 3">
    <name type="scientific">Dokdonia pacifica</name>
    <dbReference type="NCBI Taxonomy" id="1627892"/>
    <lineage>
        <taxon>Bacteria</taxon>
        <taxon>Pseudomonadati</taxon>
        <taxon>Bacteroidota</taxon>
        <taxon>Flavobacteriia</taxon>
        <taxon>Flavobacteriales</taxon>
        <taxon>Flavobacteriaceae</taxon>
        <taxon>Dokdonia</taxon>
    </lineage>
</organism>
<reference evidence="2 3" key="1">
    <citation type="submission" date="2017-06" db="EMBL/GenBank/DDBJ databases">
        <authorList>
            <person name="Kim H.J."/>
            <person name="Triplett B.A."/>
        </authorList>
    </citation>
    <scope>NUCLEOTIDE SEQUENCE [LARGE SCALE GENOMIC DNA]</scope>
    <source>
        <strain evidence="2 3">DSM 25597</strain>
    </source>
</reference>
<feature type="chain" id="PRO_5012240927" evidence="1">
    <location>
        <begin position="20"/>
        <end position="180"/>
    </location>
</feature>
<keyword evidence="1" id="KW-0732">Signal</keyword>
<protein>
    <submittedName>
        <fullName evidence="2">Uncharacterized protein</fullName>
    </submittedName>
</protein>
<dbReference type="PROSITE" id="PS51257">
    <property type="entry name" value="PROKAR_LIPOPROTEIN"/>
    <property type="match status" value="1"/>
</dbReference>
<proteinExistence type="predicted"/>
<evidence type="ECO:0000313" key="3">
    <source>
        <dbReference type="Proteomes" id="UP000198379"/>
    </source>
</evidence>